<feature type="transmembrane region" description="Helical" evidence="1">
    <location>
        <begin position="48"/>
        <end position="70"/>
    </location>
</feature>
<keyword evidence="1" id="KW-0472">Membrane</keyword>
<dbReference type="HOGENOM" id="CLU_128600_0_0_9"/>
<dbReference type="KEGG" id="apr:Apre_1466"/>
<keyword evidence="1" id="KW-0812">Transmembrane</keyword>
<proteinExistence type="predicted"/>
<dbReference type="eggNOG" id="COG1302">
    <property type="taxonomic scope" value="Bacteria"/>
</dbReference>
<evidence type="ECO:0008006" key="4">
    <source>
        <dbReference type="Google" id="ProtNLM"/>
    </source>
</evidence>
<evidence type="ECO:0000313" key="3">
    <source>
        <dbReference type="Proteomes" id="UP000002294"/>
    </source>
</evidence>
<name>C7RE74_ANAPD</name>
<accession>C7RE74</accession>
<dbReference type="OrthoDB" id="1693019at2"/>
<dbReference type="NCBIfam" id="NF033218">
    <property type="entry name" value="anchor_AmaP"/>
    <property type="match status" value="1"/>
</dbReference>
<dbReference type="STRING" id="525919.Apre_1466"/>
<evidence type="ECO:0000313" key="2">
    <source>
        <dbReference type="EMBL" id="ACV29487.1"/>
    </source>
</evidence>
<dbReference type="EMBL" id="CP001708">
    <property type="protein sequence ID" value="ACV29487.1"/>
    <property type="molecule type" value="Genomic_DNA"/>
</dbReference>
<keyword evidence="3" id="KW-1185">Reference proteome</keyword>
<feature type="transmembrane region" description="Helical" evidence="1">
    <location>
        <begin position="7"/>
        <end position="28"/>
    </location>
</feature>
<organism evidence="2 3">
    <name type="scientific">Anaerococcus prevotii (strain ATCC 9321 / DSM 20548 / JCM 6508 / NCTC 11806 / PC1)</name>
    <name type="common">Peptostreptococcus prevotii</name>
    <name type="synonym">Peptococcus prevotii</name>
    <dbReference type="NCBI Taxonomy" id="525919"/>
    <lineage>
        <taxon>Bacteria</taxon>
        <taxon>Bacillati</taxon>
        <taxon>Bacillota</taxon>
        <taxon>Tissierellia</taxon>
        <taxon>Tissierellales</taxon>
        <taxon>Peptoniphilaceae</taxon>
        <taxon>Anaerococcus</taxon>
    </lineage>
</organism>
<dbReference type="AlphaFoldDB" id="C7RE74"/>
<protein>
    <recommendedName>
        <fullName evidence="4">Alkaline shock response membrane anchor protein AmaP</fullName>
    </recommendedName>
</protein>
<dbReference type="Proteomes" id="UP000002294">
    <property type="component" value="Chromosome"/>
</dbReference>
<reference evidence="2 3" key="1">
    <citation type="journal article" date="2009" name="Stand. Genomic Sci.">
        <title>Complete genome sequence of Anaerococcus prevotii type strain (PC1).</title>
        <authorList>
            <person name="Labutti K."/>
            <person name="Pukall R."/>
            <person name="Steenblock K."/>
            <person name="Glavina Del Rio T."/>
            <person name="Tice H."/>
            <person name="Copeland A."/>
            <person name="Cheng J.F."/>
            <person name="Lucas S."/>
            <person name="Chen F."/>
            <person name="Nolan M."/>
            <person name="Bruce D."/>
            <person name="Goodwin L."/>
            <person name="Pitluck S."/>
            <person name="Ivanova N."/>
            <person name="Mavromatis K."/>
            <person name="Ovchinnikova G."/>
            <person name="Pati A."/>
            <person name="Chen A."/>
            <person name="Palaniappan K."/>
            <person name="Land M."/>
            <person name="Hauser L."/>
            <person name="Chang Y.J."/>
            <person name="Jeffries C.D."/>
            <person name="Chain P."/>
            <person name="Saunders E."/>
            <person name="Brettin T."/>
            <person name="Detter J.C."/>
            <person name="Han C."/>
            <person name="Goker M."/>
            <person name="Bristow J."/>
            <person name="Eisen J.A."/>
            <person name="Markowitz V."/>
            <person name="Hugenholtz P."/>
            <person name="Kyrpides N.C."/>
            <person name="Klenk H.P."/>
            <person name="Lapidus A."/>
        </authorList>
    </citation>
    <scope>NUCLEOTIDE SEQUENCE [LARGE SCALE GENOMIC DNA]</scope>
    <source>
        <strain evidence="3">ATCC 9321 / DSM 20548 / JCM 6508 / NCTC 11806 / PC1</strain>
    </source>
</reference>
<dbReference type="RefSeq" id="WP_015778385.1">
    <property type="nucleotide sequence ID" value="NC_013171.1"/>
</dbReference>
<evidence type="ECO:0000256" key="1">
    <source>
        <dbReference type="SAM" id="Phobius"/>
    </source>
</evidence>
<keyword evidence="1" id="KW-1133">Transmembrane helix</keyword>
<gene>
    <name evidence="2" type="ordered locus">Apre_1466</name>
</gene>
<sequence>MGTFKRVIFSVMTVVLILLGAIFLSVGLMKLDMLFDILYYLQNPNVRIGVMVVGGLLLLFAIIVIVDLIISSNNDYEYLKEDEAGSILIKRNSLEHTVMTAVRAKGLDPLQAGVEILSKDEKINAKTKVQVDGNRDLSLLSEELKSEIRRSLTELTGLSNINVDLLFEKSDPSLEGNKR</sequence>